<feature type="non-terminal residue" evidence="2">
    <location>
        <position position="105"/>
    </location>
</feature>
<feature type="compositionally biased region" description="Basic and acidic residues" evidence="1">
    <location>
        <begin position="85"/>
        <end position="96"/>
    </location>
</feature>
<organism evidence="2 3">
    <name type="scientific">Polarella glacialis</name>
    <name type="common">Dinoflagellate</name>
    <dbReference type="NCBI Taxonomy" id="89957"/>
    <lineage>
        <taxon>Eukaryota</taxon>
        <taxon>Sar</taxon>
        <taxon>Alveolata</taxon>
        <taxon>Dinophyceae</taxon>
        <taxon>Suessiales</taxon>
        <taxon>Suessiaceae</taxon>
        <taxon>Polarella</taxon>
    </lineage>
</organism>
<reference evidence="2" key="1">
    <citation type="submission" date="2021-02" db="EMBL/GenBank/DDBJ databases">
        <authorList>
            <person name="Dougan E. K."/>
            <person name="Rhodes N."/>
            <person name="Thang M."/>
            <person name="Chan C."/>
        </authorList>
    </citation>
    <scope>NUCLEOTIDE SEQUENCE</scope>
</reference>
<name>A0A813EWB8_POLGL</name>
<evidence type="ECO:0000313" key="3">
    <source>
        <dbReference type="Proteomes" id="UP000654075"/>
    </source>
</evidence>
<evidence type="ECO:0000313" key="2">
    <source>
        <dbReference type="EMBL" id="CAE8605448.1"/>
    </source>
</evidence>
<accession>A0A813EWB8</accession>
<evidence type="ECO:0000256" key="1">
    <source>
        <dbReference type="SAM" id="MobiDB-lite"/>
    </source>
</evidence>
<protein>
    <submittedName>
        <fullName evidence="2">Uncharacterized protein</fullName>
    </submittedName>
</protein>
<gene>
    <name evidence="2" type="ORF">PGLA1383_LOCUS23563</name>
</gene>
<comment type="caution">
    <text evidence="2">The sequence shown here is derived from an EMBL/GenBank/DDBJ whole genome shotgun (WGS) entry which is preliminary data.</text>
</comment>
<keyword evidence="3" id="KW-1185">Reference proteome</keyword>
<sequence>VAGLWPHFAGWLQEGVAFEDASATDVLLMDLQWQKDQREEQLLAMVGQVMPFGALQATVKNAAAGARVPGFARFSRDLAVKPVNDESRVTEPRGIEQRLPWSSHG</sequence>
<feature type="non-terminal residue" evidence="2">
    <location>
        <position position="1"/>
    </location>
</feature>
<dbReference type="Proteomes" id="UP000654075">
    <property type="component" value="Unassembled WGS sequence"/>
</dbReference>
<feature type="region of interest" description="Disordered" evidence="1">
    <location>
        <begin position="85"/>
        <end position="105"/>
    </location>
</feature>
<dbReference type="AlphaFoldDB" id="A0A813EWB8"/>
<dbReference type="EMBL" id="CAJNNV010017851">
    <property type="protein sequence ID" value="CAE8605448.1"/>
    <property type="molecule type" value="Genomic_DNA"/>
</dbReference>
<proteinExistence type="predicted"/>